<dbReference type="GeneID" id="8443538"/>
<feature type="compositionally biased region" description="Basic and acidic residues" evidence="1">
    <location>
        <begin position="142"/>
        <end position="155"/>
    </location>
</feature>
<name>C4JIR1_UNCRE</name>
<dbReference type="RefSeq" id="XP_002543406.1">
    <property type="nucleotide sequence ID" value="XM_002543360.1"/>
</dbReference>
<keyword evidence="2" id="KW-0472">Membrane</keyword>
<keyword evidence="2" id="KW-1133">Transmembrane helix</keyword>
<dbReference type="HOGENOM" id="CLU_025740_0_0_1"/>
<evidence type="ECO:0000313" key="3">
    <source>
        <dbReference type="EMBL" id="EEP78073.1"/>
    </source>
</evidence>
<reference evidence="4" key="1">
    <citation type="journal article" date="2009" name="Genome Res.">
        <title>Comparative genomic analyses of the human fungal pathogens Coccidioides and their relatives.</title>
        <authorList>
            <person name="Sharpton T.J."/>
            <person name="Stajich J.E."/>
            <person name="Rounsley S.D."/>
            <person name="Gardner M.J."/>
            <person name="Wortman J.R."/>
            <person name="Jordar V.S."/>
            <person name="Maiti R."/>
            <person name="Kodira C.D."/>
            <person name="Neafsey D.E."/>
            <person name="Zeng Q."/>
            <person name="Hung C.-Y."/>
            <person name="McMahan C."/>
            <person name="Muszewska A."/>
            <person name="Grynberg M."/>
            <person name="Mandel M.A."/>
            <person name="Kellner E.M."/>
            <person name="Barker B.M."/>
            <person name="Galgiani J.N."/>
            <person name="Orbach M.J."/>
            <person name="Kirkland T.N."/>
            <person name="Cole G.T."/>
            <person name="Henn M.R."/>
            <person name="Birren B.W."/>
            <person name="Taylor J.W."/>
        </authorList>
    </citation>
    <scope>NUCLEOTIDE SEQUENCE [LARGE SCALE GENOMIC DNA]</scope>
    <source>
        <strain evidence="4">UAMH 1704</strain>
    </source>
</reference>
<dbReference type="VEuPathDB" id="FungiDB:UREG_02922"/>
<proteinExistence type="predicted"/>
<dbReference type="STRING" id="336963.C4JIR1"/>
<dbReference type="EMBL" id="CH476615">
    <property type="protein sequence ID" value="EEP78073.1"/>
    <property type="molecule type" value="Genomic_DNA"/>
</dbReference>
<dbReference type="KEGG" id="ure:UREG_02922"/>
<dbReference type="InParanoid" id="C4JIR1"/>
<feature type="region of interest" description="Disordered" evidence="1">
    <location>
        <begin position="49"/>
        <end position="92"/>
    </location>
</feature>
<sequence>MSDRYGRRRRPTGFSSSGRRTALGYWIPLAVTVSVAAVGLVAWAWSERNEDDEDEYNGSPERRTPIGLDPGAEDSGYARGTATGAEHRPLEEDNSVLSRLQGAWRRSPSPQQLLDGASKKVAAGVAAAGAAVGGALSAIREEGSGDFEDHSRWAEETVPPGTSEPPARSVTGGIPPVTPAATEPMAKRKKTVAIVVSSVSSGEPDDDSVSGHASILAHLPEYIEPDTARVFVLIYAPGMEPRTAADGNSSRPTLSMASSYSNISPEEVIAADSKEDLKDIEPKPTTDEFPLASPFFKTLYNQAQVLVDKESMIMPFSTPTGHVHIIRHLSPDLVYIQESLTGDKGETVHNLTGWVRQVVVVVGDEGGRGGLVDSDDESSLATKGEKWWQKEGVIGLGKRIDVVDGLRAGDHWKRRVCGHE</sequence>
<keyword evidence="4" id="KW-1185">Reference proteome</keyword>
<protein>
    <recommendedName>
        <fullName evidence="5">Peroxin 22-like protein</fullName>
    </recommendedName>
</protein>
<evidence type="ECO:0008006" key="5">
    <source>
        <dbReference type="Google" id="ProtNLM"/>
    </source>
</evidence>
<dbReference type="eggNOG" id="ENOG502SHU3">
    <property type="taxonomic scope" value="Eukaryota"/>
</dbReference>
<evidence type="ECO:0000256" key="1">
    <source>
        <dbReference type="SAM" id="MobiDB-lite"/>
    </source>
</evidence>
<accession>C4JIR1</accession>
<feature type="transmembrane region" description="Helical" evidence="2">
    <location>
        <begin position="21"/>
        <end position="45"/>
    </location>
</feature>
<dbReference type="AlphaFoldDB" id="C4JIR1"/>
<evidence type="ECO:0000313" key="4">
    <source>
        <dbReference type="Proteomes" id="UP000002058"/>
    </source>
</evidence>
<dbReference type="OrthoDB" id="5327700at2759"/>
<keyword evidence="2" id="KW-0812">Transmembrane</keyword>
<organism evidence="3 4">
    <name type="scientific">Uncinocarpus reesii (strain UAMH 1704)</name>
    <dbReference type="NCBI Taxonomy" id="336963"/>
    <lineage>
        <taxon>Eukaryota</taxon>
        <taxon>Fungi</taxon>
        <taxon>Dikarya</taxon>
        <taxon>Ascomycota</taxon>
        <taxon>Pezizomycotina</taxon>
        <taxon>Eurotiomycetes</taxon>
        <taxon>Eurotiomycetidae</taxon>
        <taxon>Onygenales</taxon>
        <taxon>Onygenaceae</taxon>
        <taxon>Uncinocarpus</taxon>
    </lineage>
</organism>
<feature type="region of interest" description="Disordered" evidence="1">
    <location>
        <begin position="142"/>
        <end position="185"/>
    </location>
</feature>
<evidence type="ECO:0000256" key="2">
    <source>
        <dbReference type="SAM" id="Phobius"/>
    </source>
</evidence>
<dbReference type="OMA" id="VAAWIWS"/>
<gene>
    <name evidence="3" type="ORF">UREG_02922</name>
</gene>
<dbReference type="Proteomes" id="UP000002058">
    <property type="component" value="Unassembled WGS sequence"/>
</dbReference>